<name>A0ABS3TJL4_9BACT</name>
<organism evidence="1 2">
    <name type="scientific">Hymenobacter defluvii</name>
    <dbReference type="NCBI Taxonomy" id="2054411"/>
    <lineage>
        <taxon>Bacteria</taxon>
        <taxon>Pseudomonadati</taxon>
        <taxon>Bacteroidota</taxon>
        <taxon>Cytophagia</taxon>
        <taxon>Cytophagales</taxon>
        <taxon>Hymenobacteraceae</taxon>
        <taxon>Hymenobacter</taxon>
    </lineage>
</organism>
<comment type="caution">
    <text evidence="1">The sequence shown here is derived from an EMBL/GenBank/DDBJ whole genome shotgun (WGS) entry which is preliminary data.</text>
</comment>
<sequence>MKFLLLFVTLVLLVGLRAGKAQSPPDYLVYHQQMMQAEELLANRHYPAALAGFEQVLNTYDYVFLRDCQVATQLALHVGDKDQAYRWLRRGILGGWKLSDIKRNRFLEPLRTGLAWDSLRRTYDAMRTCYEQTLQQPLRAEVLAMAKKDQQLALRNLLQLSKQAKERFLNRRFIPHTEWQIARVAQLLRTYGYPGEKLIGNRTSMQRILSHHNSISTAYAQRDTLYPHLQLELLQAVRRGELAPADYAVIEDWYVVIKSDGQQAAYGYLNPLTTQEVPLSDARRQRIGLRSVALRNQLVEVQEETGMDLVLDGVFWVKGKLPIVSYR</sequence>
<dbReference type="Proteomes" id="UP000670527">
    <property type="component" value="Unassembled WGS sequence"/>
</dbReference>
<reference evidence="1 2" key="1">
    <citation type="submission" date="2021-03" db="EMBL/GenBank/DDBJ databases">
        <authorList>
            <person name="Kim M.K."/>
        </authorList>
    </citation>
    <scope>NUCLEOTIDE SEQUENCE [LARGE SCALE GENOMIC DNA]</scope>
    <source>
        <strain evidence="1 2">BT507</strain>
    </source>
</reference>
<protein>
    <recommendedName>
        <fullName evidence="3">Tetratricopeptide repeat protein</fullName>
    </recommendedName>
</protein>
<evidence type="ECO:0000313" key="2">
    <source>
        <dbReference type="Proteomes" id="UP000670527"/>
    </source>
</evidence>
<evidence type="ECO:0008006" key="3">
    <source>
        <dbReference type="Google" id="ProtNLM"/>
    </source>
</evidence>
<dbReference type="EMBL" id="JAGETX010000035">
    <property type="protein sequence ID" value="MBO3273373.1"/>
    <property type="molecule type" value="Genomic_DNA"/>
</dbReference>
<gene>
    <name evidence="1" type="ORF">J4D97_22175</name>
</gene>
<dbReference type="RefSeq" id="WP_208309505.1">
    <property type="nucleotide sequence ID" value="NZ_JAGETX010000035.1"/>
</dbReference>
<keyword evidence="2" id="KW-1185">Reference proteome</keyword>
<evidence type="ECO:0000313" key="1">
    <source>
        <dbReference type="EMBL" id="MBO3273373.1"/>
    </source>
</evidence>
<proteinExistence type="predicted"/>
<accession>A0ABS3TJL4</accession>